<keyword evidence="6" id="KW-1185">Reference proteome</keyword>
<keyword evidence="3" id="KW-0812">Transmembrane</keyword>
<evidence type="ECO:0000313" key="5">
    <source>
        <dbReference type="EMBL" id="PRX42728.1"/>
    </source>
</evidence>
<dbReference type="SUPFAM" id="SSF103481">
    <property type="entry name" value="Multidrug resistance efflux transporter EmrE"/>
    <property type="match status" value="1"/>
</dbReference>
<evidence type="ECO:0000256" key="2">
    <source>
        <dbReference type="ARBA" id="ARBA00007362"/>
    </source>
</evidence>
<feature type="transmembrane region" description="Helical" evidence="3">
    <location>
        <begin position="66"/>
        <end position="85"/>
    </location>
</feature>
<organism evidence="5 6">
    <name type="scientific">Planifilum fimeticola</name>
    <dbReference type="NCBI Taxonomy" id="201975"/>
    <lineage>
        <taxon>Bacteria</taxon>
        <taxon>Bacillati</taxon>
        <taxon>Bacillota</taxon>
        <taxon>Bacilli</taxon>
        <taxon>Bacillales</taxon>
        <taxon>Thermoactinomycetaceae</taxon>
        <taxon>Planifilum</taxon>
    </lineage>
</organism>
<name>A0A2T0LJN5_9BACL</name>
<dbReference type="PANTHER" id="PTHR22911">
    <property type="entry name" value="ACYL-MALONYL CONDENSING ENZYME-RELATED"/>
    <property type="match status" value="1"/>
</dbReference>
<keyword evidence="3" id="KW-1133">Transmembrane helix</keyword>
<feature type="transmembrane region" description="Helical" evidence="3">
    <location>
        <begin position="122"/>
        <end position="139"/>
    </location>
</feature>
<dbReference type="AlphaFoldDB" id="A0A2T0LJN5"/>
<dbReference type="OrthoDB" id="9806718at2"/>
<dbReference type="RefSeq" id="WP_106343662.1">
    <property type="nucleotide sequence ID" value="NZ_PVNE01000001.1"/>
</dbReference>
<gene>
    <name evidence="5" type="ORF">CLV97_101218</name>
</gene>
<keyword evidence="3" id="KW-0472">Membrane</keyword>
<evidence type="ECO:0000259" key="4">
    <source>
        <dbReference type="Pfam" id="PF00892"/>
    </source>
</evidence>
<comment type="subcellular location">
    <subcellularLocation>
        <location evidence="1">Endomembrane system</location>
        <topology evidence="1">Multi-pass membrane protein</topology>
    </subcellularLocation>
</comment>
<dbReference type="GO" id="GO:0016020">
    <property type="term" value="C:membrane"/>
    <property type="evidence" value="ECO:0007669"/>
    <property type="project" value="InterPro"/>
</dbReference>
<accession>A0A2T0LJN5</accession>
<dbReference type="InterPro" id="IPR000620">
    <property type="entry name" value="EamA_dom"/>
</dbReference>
<sequence>MNKEILYALLAALSFGIAPLFEKLGLARTDPTVALFIRAFITTVFTLGFLLASGNIAAFSKTDLRSVIYVILGGVFGVLFAQYFYFRALEHGEVGRVMPIVGSFPVIAFFFSVLVFGEAVTFTKLAGIVLVVVGVILLGNQS</sequence>
<proteinExistence type="inferred from homology"/>
<evidence type="ECO:0000313" key="6">
    <source>
        <dbReference type="Proteomes" id="UP000237797"/>
    </source>
</evidence>
<feature type="domain" description="EamA" evidence="4">
    <location>
        <begin position="3"/>
        <end position="138"/>
    </location>
</feature>
<reference evidence="5 6" key="1">
    <citation type="submission" date="2018-03" db="EMBL/GenBank/DDBJ databases">
        <title>Genomic Encyclopedia of Archaeal and Bacterial Type Strains, Phase II (KMG-II): from individual species to whole genera.</title>
        <authorList>
            <person name="Goeker M."/>
        </authorList>
    </citation>
    <scope>NUCLEOTIDE SEQUENCE [LARGE SCALE GENOMIC DNA]</scope>
    <source>
        <strain evidence="5 6">DSM 44946</strain>
    </source>
</reference>
<dbReference type="Gene3D" id="1.10.3730.20">
    <property type="match status" value="1"/>
</dbReference>
<evidence type="ECO:0000256" key="1">
    <source>
        <dbReference type="ARBA" id="ARBA00004127"/>
    </source>
</evidence>
<comment type="similarity">
    <text evidence="2">Belongs to the EamA transporter family.</text>
</comment>
<feature type="transmembrane region" description="Helical" evidence="3">
    <location>
        <begin position="6"/>
        <end position="21"/>
    </location>
</feature>
<dbReference type="EMBL" id="PVNE01000001">
    <property type="protein sequence ID" value="PRX42728.1"/>
    <property type="molecule type" value="Genomic_DNA"/>
</dbReference>
<feature type="transmembrane region" description="Helical" evidence="3">
    <location>
        <begin position="33"/>
        <end position="54"/>
    </location>
</feature>
<feature type="transmembrane region" description="Helical" evidence="3">
    <location>
        <begin position="97"/>
        <end position="116"/>
    </location>
</feature>
<dbReference type="Pfam" id="PF00892">
    <property type="entry name" value="EamA"/>
    <property type="match status" value="1"/>
</dbReference>
<dbReference type="PANTHER" id="PTHR22911:SF137">
    <property type="entry name" value="SOLUTE CARRIER FAMILY 35 MEMBER G2-RELATED"/>
    <property type="match status" value="1"/>
</dbReference>
<dbReference type="Proteomes" id="UP000237797">
    <property type="component" value="Unassembled WGS sequence"/>
</dbReference>
<dbReference type="InterPro" id="IPR037185">
    <property type="entry name" value="EmrE-like"/>
</dbReference>
<comment type="caution">
    <text evidence="5">The sequence shown here is derived from an EMBL/GenBank/DDBJ whole genome shotgun (WGS) entry which is preliminary data.</text>
</comment>
<evidence type="ECO:0000256" key="3">
    <source>
        <dbReference type="SAM" id="Phobius"/>
    </source>
</evidence>
<protein>
    <submittedName>
        <fullName evidence="5">Transporter family protein</fullName>
    </submittedName>
</protein>